<dbReference type="Pfam" id="PF13590">
    <property type="entry name" value="DUF4136"/>
    <property type="match status" value="1"/>
</dbReference>
<dbReference type="EMBL" id="JAATJE010000001">
    <property type="protein sequence ID" value="NJC33105.1"/>
    <property type="molecule type" value="Genomic_DNA"/>
</dbReference>
<dbReference type="Proteomes" id="UP000734218">
    <property type="component" value="Unassembled WGS sequence"/>
</dbReference>
<protein>
    <recommendedName>
        <fullName evidence="1">DUF4136 domain-containing protein</fullName>
    </recommendedName>
</protein>
<dbReference type="Gene3D" id="3.30.160.670">
    <property type="match status" value="1"/>
</dbReference>
<proteinExistence type="predicted"/>
<dbReference type="RefSeq" id="WP_245196424.1">
    <property type="nucleotide sequence ID" value="NZ_JAATJE010000001.1"/>
</dbReference>
<name>A0ABX0XIP4_9SPHN</name>
<evidence type="ECO:0000259" key="1">
    <source>
        <dbReference type="Pfam" id="PF13590"/>
    </source>
</evidence>
<organism evidence="2 3">
    <name type="scientific">Sphingomonas jejuensis</name>
    <dbReference type="NCBI Taxonomy" id="904715"/>
    <lineage>
        <taxon>Bacteria</taxon>
        <taxon>Pseudomonadati</taxon>
        <taxon>Pseudomonadota</taxon>
        <taxon>Alphaproteobacteria</taxon>
        <taxon>Sphingomonadales</taxon>
        <taxon>Sphingomonadaceae</taxon>
        <taxon>Sphingomonas</taxon>
    </lineage>
</organism>
<keyword evidence="3" id="KW-1185">Reference proteome</keyword>
<evidence type="ECO:0000313" key="2">
    <source>
        <dbReference type="EMBL" id="NJC33105.1"/>
    </source>
</evidence>
<comment type="caution">
    <text evidence="2">The sequence shown here is derived from an EMBL/GenBank/DDBJ whole genome shotgun (WGS) entry which is preliminary data.</text>
</comment>
<reference evidence="2 3" key="1">
    <citation type="submission" date="2020-03" db="EMBL/GenBank/DDBJ databases">
        <title>Genomic Encyclopedia of Type Strains, Phase IV (KMG-IV): sequencing the most valuable type-strain genomes for metagenomic binning, comparative biology and taxonomic classification.</title>
        <authorList>
            <person name="Goeker M."/>
        </authorList>
    </citation>
    <scope>NUCLEOTIDE SEQUENCE [LARGE SCALE GENOMIC DNA]</scope>
    <source>
        <strain evidence="2 3">DSM 27651</strain>
    </source>
</reference>
<feature type="domain" description="DUF4136" evidence="1">
    <location>
        <begin position="30"/>
        <end position="195"/>
    </location>
</feature>
<evidence type="ECO:0000313" key="3">
    <source>
        <dbReference type="Proteomes" id="UP000734218"/>
    </source>
</evidence>
<sequence length="211" mass="23187">MSLVPAAFLGLAACATPFRADVSRFQQLPVPQGQTFAIRALDPDKQGGLEFSQYASLVARQLEQVGYRQAQGNNANLIVKLDYDVDNGRERVVSTPGFGGGAWGAPYGGFYRPWYGRRGRAGFYYGWNDPFLYGPGWGPEVNSYTIYTSSLEMQIERAGNGERLFEGRANAVSRSNDLPYVVPNLVEAMFTGFPGNSGETVRISVPPPDRR</sequence>
<dbReference type="InterPro" id="IPR025411">
    <property type="entry name" value="DUF4136"/>
</dbReference>
<gene>
    <name evidence="2" type="ORF">GGR88_000579</name>
</gene>
<accession>A0ABX0XIP4</accession>